<comment type="caution">
    <text evidence="1">The sequence shown here is derived from an EMBL/GenBank/DDBJ whole genome shotgun (WGS) entry which is preliminary data.</text>
</comment>
<reference evidence="1 2" key="1">
    <citation type="submission" date="2018-08" db="EMBL/GenBank/DDBJ databases">
        <title>Bacillus chawlae sp. nov., Bacillus glennii sp. nov., and Bacillus saganii sp. nov. Isolated from the Vehicle Assembly Building at Kennedy Space Center where the Viking Spacecraft were Assembled.</title>
        <authorList>
            <person name="Seuylemezian A."/>
            <person name="Vaishampayan P."/>
        </authorList>
    </citation>
    <scope>NUCLEOTIDE SEQUENCE [LARGE SCALE GENOMIC DNA]</scope>
    <source>
        <strain evidence="1 2">V44-8</strain>
    </source>
</reference>
<dbReference type="AlphaFoldDB" id="A0A372LG22"/>
<dbReference type="RefSeq" id="WP_117321130.1">
    <property type="nucleotide sequence ID" value="NZ_QVTD01000003.1"/>
</dbReference>
<proteinExistence type="predicted"/>
<protein>
    <submittedName>
        <fullName evidence="1">Uncharacterized protein</fullName>
    </submittedName>
</protein>
<evidence type="ECO:0000313" key="1">
    <source>
        <dbReference type="EMBL" id="RFU64954.1"/>
    </source>
</evidence>
<sequence length="97" mass="11350">MEIRIENLMQELPEFDTHDEAKAWFEEKYQDRFVLGSTDIMEGTKVYYYHLVKEPNEYRDYMANVSNGSDEGIESMQPFYSYSTIEIAENGGISISL</sequence>
<dbReference type="EMBL" id="QVTD01000003">
    <property type="protein sequence ID" value="RFU64954.1"/>
    <property type="molecule type" value="Genomic_DNA"/>
</dbReference>
<accession>A0A372LG22</accession>
<gene>
    <name evidence="1" type="ORF">D0466_03300</name>
</gene>
<evidence type="ECO:0000313" key="2">
    <source>
        <dbReference type="Proteomes" id="UP000262939"/>
    </source>
</evidence>
<dbReference type="Proteomes" id="UP000262939">
    <property type="component" value="Unassembled WGS sequence"/>
</dbReference>
<organism evidence="1 2">
    <name type="scientific">Peribacillus glennii</name>
    <dbReference type="NCBI Taxonomy" id="2303991"/>
    <lineage>
        <taxon>Bacteria</taxon>
        <taxon>Bacillati</taxon>
        <taxon>Bacillota</taxon>
        <taxon>Bacilli</taxon>
        <taxon>Bacillales</taxon>
        <taxon>Bacillaceae</taxon>
        <taxon>Peribacillus</taxon>
    </lineage>
</organism>
<name>A0A372LG22_9BACI</name>
<keyword evidence="2" id="KW-1185">Reference proteome</keyword>
<dbReference type="OrthoDB" id="2428270at2"/>